<proteinExistence type="predicted"/>
<keyword evidence="2" id="KW-1185">Reference proteome</keyword>
<dbReference type="OrthoDB" id="25778at2759"/>
<accession>A0A9P5WXV5</accession>
<sequence length="112" mass="12665">MHPNGTSGHHRSLSIGKTPAAAFIRNLIPIRRIGDGMSEGLGRIRREISSSYYQRKSESPGLEPRRDGMEDVGVPLELMKRMRTFWECRGAMHLLVRLGLVRSRKRLGQALV</sequence>
<evidence type="ECO:0000313" key="1">
    <source>
        <dbReference type="EMBL" id="KAF9441019.1"/>
    </source>
</evidence>
<dbReference type="EMBL" id="MU152112">
    <property type="protein sequence ID" value="KAF9441019.1"/>
    <property type="molecule type" value="Genomic_DNA"/>
</dbReference>
<comment type="caution">
    <text evidence="1">The sequence shown here is derived from an EMBL/GenBank/DDBJ whole genome shotgun (WGS) entry which is preliminary data.</text>
</comment>
<dbReference type="AlphaFoldDB" id="A0A9P5WXV5"/>
<evidence type="ECO:0000313" key="2">
    <source>
        <dbReference type="Proteomes" id="UP000807342"/>
    </source>
</evidence>
<protein>
    <submittedName>
        <fullName evidence="1">Uncharacterized protein</fullName>
    </submittedName>
</protein>
<organism evidence="1 2">
    <name type="scientific">Macrolepiota fuliginosa MF-IS2</name>
    <dbReference type="NCBI Taxonomy" id="1400762"/>
    <lineage>
        <taxon>Eukaryota</taxon>
        <taxon>Fungi</taxon>
        <taxon>Dikarya</taxon>
        <taxon>Basidiomycota</taxon>
        <taxon>Agaricomycotina</taxon>
        <taxon>Agaricomycetes</taxon>
        <taxon>Agaricomycetidae</taxon>
        <taxon>Agaricales</taxon>
        <taxon>Agaricineae</taxon>
        <taxon>Agaricaceae</taxon>
        <taxon>Macrolepiota</taxon>
    </lineage>
</organism>
<name>A0A9P5WXV5_9AGAR</name>
<dbReference type="Proteomes" id="UP000807342">
    <property type="component" value="Unassembled WGS sequence"/>
</dbReference>
<reference evidence="1" key="1">
    <citation type="submission" date="2020-11" db="EMBL/GenBank/DDBJ databases">
        <authorList>
            <consortium name="DOE Joint Genome Institute"/>
            <person name="Ahrendt S."/>
            <person name="Riley R."/>
            <person name="Andreopoulos W."/>
            <person name="Labutti K."/>
            <person name="Pangilinan J."/>
            <person name="Ruiz-Duenas F.J."/>
            <person name="Barrasa J.M."/>
            <person name="Sanchez-Garcia M."/>
            <person name="Camarero S."/>
            <person name="Miyauchi S."/>
            <person name="Serrano A."/>
            <person name="Linde D."/>
            <person name="Babiker R."/>
            <person name="Drula E."/>
            <person name="Ayuso-Fernandez I."/>
            <person name="Pacheco R."/>
            <person name="Padilla G."/>
            <person name="Ferreira P."/>
            <person name="Barriuso J."/>
            <person name="Kellner H."/>
            <person name="Castanera R."/>
            <person name="Alfaro M."/>
            <person name="Ramirez L."/>
            <person name="Pisabarro A.G."/>
            <person name="Kuo A."/>
            <person name="Tritt A."/>
            <person name="Lipzen A."/>
            <person name="He G."/>
            <person name="Yan M."/>
            <person name="Ng V."/>
            <person name="Cullen D."/>
            <person name="Martin F."/>
            <person name="Rosso M.-N."/>
            <person name="Henrissat B."/>
            <person name="Hibbett D."/>
            <person name="Martinez A.T."/>
            <person name="Grigoriev I.V."/>
        </authorList>
    </citation>
    <scope>NUCLEOTIDE SEQUENCE</scope>
    <source>
        <strain evidence="1">MF-IS2</strain>
    </source>
</reference>
<gene>
    <name evidence="1" type="ORF">P691DRAFT_815458</name>
</gene>